<proteinExistence type="predicted"/>
<evidence type="ECO:0000313" key="2">
    <source>
        <dbReference type="Proteomes" id="UP001164539"/>
    </source>
</evidence>
<sequence length="144" mass="16588">MSTIDDMDAVKLSLYFLLGRVLIDRGSRYHLGPWMLRMGARPLKTKRKRDLGNDAVRYKVLEDGVGLPLHDGDLCRDIWALLTEFEAFKKKHDEIVHRQEAAMASLAIEIRELIHSLCHLDHQASNTRNTSVFTIKKPPLNQKR</sequence>
<name>A0ACC1XBI3_MELAZ</name>
<comment type="caution">
    <text evidence="1">The sequence shown here is derived from an EMBL/GenBank/DDBJ whole genome shotgun (WGS) entry which is preliminary data.</text>
</comment>
<keyword evidence="2" id="KW-1185">Reference proteome</keyword>
<reference evidence="1 2" key="1">
    <citation type="journal article" date="2023" name="Science">
        <title>Complex scaffold remodeling in plant triterpene biosynthesis.</title>
        <authorList>
            <person name="De La Pena R."/>
            <person name="Hodgson H."/>
            <person name="Liu J.C."/>
            <person name="Stephenson M.J."/>
            <person name="Martin A.C."/>
            <person name="Owen C."/>
            <person name="Harkess A."/>
            <person name="Leebens-Mack J."/>
            <person name="Jimenez L.E."/>
            <person name="Osbourn A."/>
            <person name="Sattely E.S."/>
        </authorList>
    </citation>
    <scope>NUCLEOTIDE SEQUENCE [LARGE SCALE GENOMIC DNA]</scope>
    <source>
        <strain evidence="2">cv. JPN11</strain>
        <tissue evidence="1">Leaf</tissue>
    </source>
</reference>
<evidence type="ECO:0000313" key="1">
    <source>
        <dbReference type="EMBL" id="KAJ4708861.1"/>
    </source>
</evidence>
<organism evidence="1 2">
    <name type="scientific">Melia azedarach</name>
    <name type="common">Chinaberry tree</name>
    <dbReference type="NCBI Taxonomy" id="155640"/>
    <lineage>
        <taxon>Eukaryota</taxon>
        <taxon>Viridiplantae</taxon>
        <taxon>Streptophyta</taxon>
        <taxon>Embryophyta</taxon>
        <taxon>Tracheophyta</taxon>
        <taxon>Spermatophyta</taxon>
        <taxon>Magnoliopsida</taxon>
        <taxon>eudicotyledons</taxon>
        <taxon>Gunneridae</taxon>
        <taxon>Pentapetalae</taxon>
        <taxon>rosids</taxon>
        <taxon>malvids</taxon>
        <taxon>Sapindales</taxon>
        <taxon>Meliaceae</taxon>
        <taxon>Melia</taxon>
    </lineage>
</organism>
<protein>
    <submittedName>
        <fullName evidence="1">Uncharacterized protein</fullName>
    </submittedName>
</protein>
<gene>
    <name evidence="1" type="ORF">OWV82_018739</name>
</gene>
<dbReference type="Proteomes" id="UP001164539">
    <property type="component" value="Chromosome 10"/>
</dbReference>
<dbReference type="EMBL" id="CM051403">
    <property type="protein sequence ID" value="KAJ4708861.1"/>
    <property type="molecule type" value="Genomic_DNA"/>
</dbReference>
<accession>A0ACC1XBI3</accession>